<dbReference type="Proteomes" id="UP000269396">
    <property type="component" value="Unassembled WGS sequence"/>
</dbReference>
<dbReference type="AlphaFoldDB" id="A0A183NQI9"/>
<gene>
    <name evidence="1" type="ORF">SMTD_LOCUS4375</name>
</gene>
<dbReference type="EMBL" id="UZAL01011981">
    <property type="protein sequence ID" value="VDP06036.1"/>
    <property type="molecule type" value="Genomic_DNA"/>
</dbReference>
<reference evidence="1 2" key="1">
    <citation type="submission" date="2018-11" db="EMBL/GenBank/DDBJ databases">
        <authorList>
            <consortium name="Pathogen Informatics"/>
        </authorList>
    </citation>
    <scope>NUCLEOTIDE SEQUENCE [LARGE SCALE GENOMIC DNA]</scope>
    <source>
        <strain>Denwood</strain>
        <strain evidence="2">Zambia</strain>
    </source>
</reference>
<keyword evidence="2" id="KW-1185">Reference proteome</keyword>
<evidence type="ECO:0000313" key="2">
    <source>
        <dbReference type="Proteomes" id="UP000269396"/>
    </source>
</evidence>
<protein>
    <submittedName>
        <fullName evidence="1">Uncharacterized protein</fullName>
    </submittedName>
</protein>
<accession>A0A183NQI9</accession>
<sequence length="88" mass="10115">MIQKLVKSDIPTNRTIRTGSCAFLPQMNEFNSTKSNRNFKSNKHIALAAKEHVESMHQSLRTRLLYGKNNVLMQPVNFILSVYSSIYL</sequence>
<proteinExistence type="predicted"/>
<evidence type="ECO:0000313" key="1">
    <source>
        <dbReference type="EMBL" id="VDP06036.1"/>
    </source>
</evidence>
<name>A0A183NQI9_9TREM</name>
<dbReference type="STRING" id="31246.A0A183NQI9"/>
<organism evidence="1 2">
    <name type="scientific">Schistosoma mattheei</name>
    <dbReference type="NCBI Taxonomy" id="31246"/>
    <lineage>
        <taxon>Eukaryota</taxon>
        <taxon>Metazoa</taxon>
        <taxon>Spiralia</taxon>
        <taxon>Lophotrochozoa</taxon>
        <taxon>Platyhelminthes</taxon>
        <taxon>Trematoda</taxon>
        <taxon>Digenea</taxon>
        <taxon>Strigeidida</taxon>
        <taxon>Schistosomatoidea</taxon>
        <taxon>Schistosomatidae</taxon>
        <taxon>Schistosoma</taxon>
    </lineage>
</organism>